<evidence type="ECO:0000256" key="4">
    <source>
        <dbReference type="ARBA" id="ARBA00022723"/>
    </source>
</evidence>
<evidence type="ECO:0000256" key="2">
    <source>
        <dbReference type="ARBA" id="ARBA00009046"/>
    </source>
</evidence>
<protein>
    <submittedName>
        <fullName evidence="12">CRISPR-associated helicase, Cas3 family</fullName>
    </submittedName>
</protein>
<evidence type="ECO:0000256" key="6">
    <source>
        <dbReference type="ARBA" id="ARBA00022801"/>
    </source>
</evidence>
<dbReference type="GO" id="GO:0016787">
    <property type="term" value="F:hydrolase activity"/>
    <property type="evidence" value="ECO:0007669"/>
    <property type="project" value="UniProtKB-KW"/>
</dbReference>
<dbReference type="InterPro" id="IPR006474">
    <property type="entry name" value="Helicase_Cas3_CRISPR-ass_core"/>
</dbReference>
<organism evidence="12 13">
    <name type="scientific">Methanobrevibacter olleyae</name>
    <dbReference type="NCBI Taxonomy" id="294671"/>
    <lineage>
        <taxon>Archaea</taxon>
        <taxon>Methanobacteriati</taxon>
        <taxon>Methanobacteriota</taxon>
        <taxon>Methanomada group</taxon>
        <taxon>Methanobacteria</taxon>
        <taxon>Methanobacteriales</taxon>
        <taxon>Methanobacteriaceae</taxon>
        <taxon>Methanobrevibacter</taxon>
    </lineage>
</organism>
<evidence type="ECO:0000256" key="3">
    <source>
        <dbReference type="ARBA" id="ARBA00022722"/>
    </source>
</evidence>
<accession>A0A1I4K6V8</accession>
<keyword evidence="9" id="KW-0051">Antiviral defense</keyword>
<dbReference type="GO" id="GO:0051607">
    <property type="term" value="P:defense response to virus"/>
    <property type="evidence" value="ECO:0007669"/>
    <property type="project" value="UniProtKB-KW"/>
</dbReference>
<evidence type="ECO:0000259" key="11">
    <source>
        <dbReference type="PROSITE" id="PS51643"/>
    </source>
</evidence>
<dbReference type="Gene3D" id="1.10.3210.30">
    <property type="match status" value="1"/>
</dbReference>
<sequence length="796" mass="93123">MSYCSSLYSHHNKILEKHLLKVANNSKNIFNELCIKNKNLYTNLSFFIGISHDFAKSTTYFQEKLFKGIRTENANHGFLSAVFGYYVVKNYLTINNLDYQYDFPTIAFILILRHHGNLLSVEGLNGIINKLDNYNRIALNQIIDIKNNLNNPKKSLKHFYNDYDILLEDFLENYSDLLDEIEDALEDISFDENIGNYFYIILFYSVLLDSDKMDASETNNITREIIPNDIVDIFKSENFSSSYEGINKIREDAYLEVTNNMLDEDLNNRIFSIDLPTGAGKTLTAFSSVLKLREKINEEYNFNPRIIYSLPFLSIIDQNEKVFSEILEYSDLRGTNILLKHNYFSDMSYKVDSKYDLPMDKSRILIEGWNSEIIVTTFIQFFYSLISNKNRSLRKFHNMINSIIILDEIQSVPYPYWKIINVMLSKLAYEFNSWVILMTATQPLIFSKDEIIPLVQNKNCYYDTFDRYDYSFNLNDLNFEDFKKVIIAEIQNNSKSMMVVLNTVNSSKELYNYIKSYFEESSYDMGIDENGICCIDDDIQLTYMSTNIISKHRLNKINKIKESNKRNIIITTQLVEAGVDISVDIIFRDLAPLDAIIQTAGRCNRNGNGERGIVNIISLINDKGKRFSSFVYDSILIKSTRDVIKDLNLISEREFNLFASDEYYKNLLKYRSSANSEELIEILERLDFKEIQYKFKLIDNDIEKTDVFIEIDEDASELWNRFEENRLILNSFERTNDFLSFKADFYENIVSVNTSKLGTIVPQEQWLGFVSNDDLYRKYDLETGFIYSDNEDAFII</sequence>
<name>A0A1I4K6V8_METOL</name>
<comment type="similarity">
    <text evidence="1">In the N-terminal section; belongs to the CRISPR-associated nuclease Cas3-HD family.</text>
</comment>
<evidence type="ECO:0000313" key="12">
    <source>
        <dbReference type="EMBL" id="SFL74542.1"/>
    </source>
</evidence>
<dbReference type="Proteomes" id="UP000183442">
    <property type="component" value="Unassembled WGS sequence"/>
</dbReference>
<dbReference type="NCBIfam" id="TIGR01587">
    <property type="entry name" value="cas3_core"/>
    <property type="match status" value="1"/>
</dbReference>
<dbReference type="RefSeq" id="WP_074798854.1">
    <property type="nucleotide sequence ID" value="NZ_FOTL01000034.1"/>
</dbReference>
<dbReference type="Pfam" id="PF04851">
    <property type="entry name" value="ResIII"/>
    <property type="match status" value="1"/>
</dbReference>
<dbReference type="InterPro" id="IPR054712">
    <property type="entry name" value="Cas3-like_dom"/>
</dbReference>
<dbReference type="CDD" id="cd09641">
    <property type="entry name" value="Cas3''_I"/>
    <property type="match status" value="1"/>
</dbReference>
<dbReference type="PROSITE" id="PS51192">
    <property type="entry name" value="HELICASE_ATP_BIND_1"/>
    <property type="match status" value="1"/>
</dbReference>
<dbReference type="InterPro" id="IPR006483">
    <property type="entry name" value="CRISPR-assoc_Cas3_HD"/>
</dbReference>
<feature type="domain" description="Helicase ATP-binding" evidence="10">
    <location>
        <begin position="262"/>
        <end position="443"/>
    </location>
</feature>
<evidence type="ECO:0000256" key="7">
    <source>
        <dbReference type="ARBA" id="ARBA00022806"/>
    </source>
</evidence>
<dbReference type="SUPFAM" id="SSF52540">
    <property type="entry name" value="P-loop containing nucleoside triphosphate hydrolases"/>
    <property type="match status" value="1"/>
</dbReference>
<dbReference type="AlphaFoldDB" id="A0A1I4K6V8"/>
<keyword evidence="3" id="KW-0540">Nuclease</keyword>
<evidence type="ECO:0000256" key="9">
    <source>
        <dbReference type="ARBA" id="ARBA00023118"/>
    </source>
</evidence>
<keyword evidence="4" id="KW-0479">Metal-binding</keyword>
<gene>
    <name evidence="12" type="ORF">SAMN02910297_01654</name>
</gene>
<dbReference type="GO" id="GO:0004386">
    <property type="term" value="F:helicase activity"/>
    <property type="evidence" value="ECO:0007669"/>
    <property type="project" value="UniProtKB-KW"/>
</dbReference>
<dbReference type="GO" id="GO:0003677">
    <property type="term" value="F:DNA binding"/>
    <property type="evidence" value="ECO:0007669"/>
    <property type="project" value="InterPro"/>
</dbReference>
<feature type="domain" description="HD Cas3-type" evidence="11">
    <location>
        <begin position="8"/>
        <end position="213"/>
    </location>
</feature>
<evidence type="ECO:0000259" key="10">
    <source>
        <dbReference type="PROSITE" id="PS51192"/>
    </source>
</evidence>
<dbReference type="CDD" id="cd17930">
    <property type="entry name" value="DEXHc_cas3"/>
    <property type="match status" value="1"/>
</dbReference>
<evidence type="ECO:0000256" key="5">
    <source>
        <dbReference type="ARBA" id="ARBA00022741"/>
    </source>
</evidence>
<dbReference type="GO" id="GO:0005524">
    <property type="term" value="F:ATP binding"/>
    <property type="evidence" value="ECO:0007669"/>
    <property type="project" value="UniProtKB-KW"/>
</dbReference>
<dbReference type="GO" id="GO:0004518">
    <property type="term" value="F:nuclease activity"/>
    <property type="evidence" value="ECO:0007669"/>
    <property type="project" value="UniProtKB-KW"/>
</dbReference>
<dbReference type="OrthoDB" id="43851at2157"/>
<keyword evidence="5" id="KW-0547">Nucleotide-binding</keyword>
<dbReference type="InterPro" id="IPR006935">
    <property type="entry name" value="Helicase/UvrB_N"/>
</dbReference>
<dbReference type="InterPro" id="IPR014001">
    <property type="entry name" value="Helicase_ATP-bd"/>
</dbReference>
<dbReference type="EMBL" id="FOTL01000034">
    <property type="protein sequence ID" value="SFL74542.1"/>
    <property type="molecule type" value="Genomic_DNA"/>
</dbReference>
<dbReference type="InterPro" id="IPR038257">
    <property type="entry name" value="CRISPR-assoc_Cas3_HD_sf"/>
</dbReference>
<dbReference type="GO" id="GO:0140097">
    <property type="term" value="F:catalytic activity, acting on DNA"/>
    <property type="evidence" value="ECO:0007669"/>
    <property type="project" value="UniProtKB-ARBA"/>
</dbReference>
<proteinExistence type="inferred from homology"/>
<dbReference type="InterPro" id="IPR027417">
    <property type="entry name" value="P-loop_NTPase"/>
</dbReference>
<evidence type="ECO:0000313" key="13">
    <source>
        <dbReference type="Proteomes" id="UP000183442"/>
    </source>
</evidence>
<comment type="similarity">
    <text evidence="2">In the central section; belongs to the CRISPR-associated helicase Cas3 family.</text>
</comment>
<keyword evidence="6" id="KW-0378">Hydrolase</keyword>
<dbReference type="Gene3D" id="3.40.50.300">
    <property type="entry name" value="P-loop containing nucleotide triphosphate hydrolases"/>
    <property type="match status" value="2"/>
</dbReference>
<dbReference type="Pfam" id="PF22590">
    <property type="entry name" value="Cas3-like_C_2"/>
    <property type="match status" value="1"/>
</dbReference>
<keyword evidence="8" id="KW-0067">ATP-binding</keyword>
<evidence type="ECO:0000256" key="1">
    <source>
        <dbReference type="ARBA" id="ARBA00006847"/>
    </source>
</evidence>
<keyword evidence="7" id="KW-0347">Helicase</keyword>
<dbReference type="NCBIfam" id="TIGR01596">
    <property type="entry name" value="cas3_HD"/>
    <property type="match status" value="1"/>
</dbReference>
<dbReference type="GO" id="GO:0046872">
    <property type="term" value="F:metal ion binding"/>
    <property type="evidence" value="ECO:0007669"/>
    <property type="project" value="UniProtKB-KW"/>
</dbReference>
<evidence type="ECO:0000256" key="8">
    <source>
        <dbReference type="ARBA" id="ARBA00022840"/>
    </source>
</evidence>
<dbReference type="PROSITE" id="PS51643">
    <property type="entry name" value="HD_CAS3"/>
    <property type="match status" value="1"/>
</dbReference>
<reference evidence="13" key="1">
    <citation type="submission" date="2016-10" db="EMBL/GenBank/DDBJ databases">
        <authorList>
            <person name="Varghese N."/>
        </authorList>
    </citation>
    <scope>NUCLEOTIDE SEQUENCE [LARGE SCALE GENOMIC DNA]</scope>
    <source>
        <strain evidence="13">DSM 16632</strain>
    </source>
</reference>